<gene>
    <name evidence="2" type="ORF">ACFQRB_08625</name>
</gene>
<proteinExistence type="predicted"/>
<evidence type="ECO:0000313" key="2">
    <source>
        <dbReference type="EMBL" id="MFC7136560.1"/>
    </source>
</evidence>
<dbReference type="Proteomes" id="UP001596368">
    <property type="component" value="Unassembled WGS sequence"/>
</dbReference>
<evidence type="ECO:0000313" key="3">
    <source>
        <dbReference type="Proteomes" id="UP001596368"/>
    </source>
</evidence>
<dbReference type="SUPFAM" id="SSF53474">
    <property type="entry name" value="alpha/beta-Hydrolases"/>
    <property type="match status" value="1"/>
</dbReference>
<dbReference type="EMBL" id="JBHSZG010000001">
    <property type="protein sequence ID" value="MFC7136560.1"/>
    <property type="molecule type" value="Genomic_DNA"/>
</dbReference>
<dbReference type="InterPro" id="IPR002470">
    <property type="entry name" value="Peptidase_S9A"/>
</dbReference>
<dbReference type="AlphaFoldDB" id="A0ABD5XMZ3"/>
<dbReference type="Pfam" id="PF00326">
    <property type="entry name" value="Peptidase_S9"/>
    <property type="match status" value="1"/>
</dbReference>
<keyword evidence="3" id="KW-1185">Reference proteome</keyword>
<dbReference type="InterPro" id="IPR051167">
    <property type="entry name" value="Prolyl_oligopep/macrocyclase"/>
</dbReference>
<protein>
    <submittedName>
        <fullName evidence="2">Prolyl oligopeptidase family serine peptidase</fullName>
    </submittedName>
</protein>
<dbReference type="PANTHER" id="PTHR42881">
    <property type="entry name" value="PROLYL ENDOPEPTIDASE"/>
    <property type="match status" value="1"/>
</dbReference>
<feature type="domain" description="Peptidase S9 prolyl oligopeptidase catalytic" evidence="1">
    <location>
        <begin position="82"/>
        <end position="294"/>
    </location>
</feature>
<reference evidence="2 3" key="1">
    <citation type="journal article" date="2019" name="Int. J. Syst. Evol. Microbiol.">
        <title>The Global Catalogue of Microorganisms (GCM) 10K type strain sequencing project: providing services to taxonomists for standard genome sequencing and annotation.</title>
        <authorList>
            <consortium name="The Broad Institute Genomics Platform"/>
            <consortium name="The Broad Institute Genome Sequencing Center for Infectious Disease"/>
            <person name="Wu L."/>
            <person name="Ma J."/>
        </authorList>
    </citation>
    <scope>NUCLEOTIDE SEQUENCE [LARGE SCALE GENOMIC DNA]</scope>
    <source>
        <strain evidence="2 3">DT92</strain>
    </source>
</reference>
<evidence type="ECO:0000259" key="1">
    <source>
        <dbReference type="Pfam" id="PF00326"/>
    </source>
</evidence>
<dbReference type="Gene3D" id="3.40.50.1820">
    <property type="entry name" value="alpha/beta hydrolase"/>
    <property type="match status" value="1"/>
</dbReference>
<dbReference type="InterPro" id="IPR001375">
    <property type="entry name" value="Peptidase_S9_cat"/>
</dbReference>
<accession>A0ABD5XMZ3</accession>
<dbReference type="PANTHER" id="PTHR42881:SF13">
    <property type="entry name" value="PROLYL ENDOPEPTIDASE"/>
    <property type="match status" value="1"/>
</dbReference>
<name>A0ABD5XMZ3_9EURY</name>
<organism evidence="2 3">
    <name type="scientific">Halobaculum litoreum</name>
    <dbReference type="NCBI Taxonomy" id="3031998"/>
    <lineage>
        <taxon>Archaea</taxon>
        <taxon>Methanobacteriati</taxon>
        <taxon>Methanobacteriota</taxon>
        <taxon>Stenosarchaea group</taxon>
        <taxon>Halobacteria</taxon>
        <taxon>Halobacteriales</taxon>
        <taxon>Haloferacaceae</taxon>
        <taxon>Halobaculum</taxon>
    </lineage>
</organism>
<dbReference type="PRINTS" id="PR00862">
    <property type="entry name" value="PROLIGOPTASE"/>
</dbReference>
<comment type="caution">
    <text evidence="2">The sequence shown here is derived from an EMBL/GenBank/DDBJ whole genome shotgun (WGS) entry which is preliminary data.</text>
</comment>
<sequence>MQSFADPPSVRRVDLAAGSTETLCAQSTTVGVDLTTSQEWFESPDGTRVPAFVVRRAGVAPDGDNPALLTGYGGFRVNRTPTFDRFRLPFLAAGGVFVLATLRGGTEYGEPWHEAGRRGNKQRVFDDALAVADGLAERGWADPDRIGVTGGSNGGLLVGALITQRPERFAAALCHVPLLDMLRFHRFLLGASWTTEYGHPEDPEAFASLRDYSPYHNAPEAAYPATMFTTALGDTRVHPSHARKMIALVQDLHTGTEPVILRVEDDAGHGVGKPTSMVVREQSERWGFVFDRLGMTTPE</sequence>
<dbReference type="InterPro" id="IPR029058">
    <property type="entry name" value="AB_hydrolase_fold"/>
</dbReference>